<comment type="subcellular location">
    <subcellularLocation>
        <location evidence="1">Membrane</location>
        <topology evidence="1">Multi-pass membrane protein</topology>
    </subcellularLocation>
</comment>
<dbReference type="GO" id="GO:0016020">
    <property type="term" value="C:membrane"/>
    <property type="evidence" value="ECO:0007669"/>
    <property type="project" value="UniProtKB-SubCell"/>
</dbReference>
<keyword evidence="9" id="KW-1185">Reference proteome</keyword>
<keyword evidence="5 7" id="KW-0472">Membrane</keyword>
<gene>
    <name evidence="8" type="ORF">Ccrd_015229</name>
</gene>
<name>A0A103YC82_CYNCS</name>
<dbReference type="PANTHER" id="PTHR42893">
    <property type="entry name" value="PROTEIN DETOXIFICATION 44, CHLOROPLASTIC-RELATED"/>
    <property type="match status" value="1"/>
</dbReference>
<dbReference type="InterPro" id="IPR044644">
    <property type="entry name" value="DinF-like"/>
</dbReference>
<evidence type="ECO:0000256" key="4">
    <source>
        <dbReference type="ARBA" id="ARBA00022989"/>
    </source>
</evidence>
<protein>
    <submittedName>
        <fullName evidence="8">Uncharacterized protein</fullName>
    </submittedName>
</protein>
<keyword evidence="3 7" id="KW-0812">Transmembrane</keyword>
<evidence type="ECO:0000256" key="1">
    <source>
        <dbReference type="ARBA" id="ARBA00004141"/>
    </source>
</evidence>
<evidence type="ECO:0000256" key="6">
    <source>
        <dbReference type="SAM" id="MobiDB-lite"/>
    </source>
</evidence>
<dbReference type="STRING" id="59895.A0A103YC82"/>
<comment type="similarity">
    <text evidence="2">Belongs to the multi antimicrobial extrusion (MATE) (TC 2.A.66.1) family.</text>
</comment>
<evidence type="ECO:0000313" key="9">
    <source>
        <dbReference type="Proteomes" id="UP000243975"/>
    </source>
</evidence>
<sequence>MVTMMSDSDFANPEERFEERRKTASGLLPLKQRLLVFVLKNFKRAVASCKLNDAVIYNGLATESGPVQLASVGVSISIFNIVSKLFNIPFLSVATSFVAEDIPKNSSRSSSQGGAKRRTNGNDNDKAFVDIAERKQLASVSTTLLLAVVIGIFEGLALCFGSKVFLKLMGISSVLLFRLLFLEEDPTAKMHLEVAKQTPSSTERLPWK</sequence>
<dbReference type="PANTHER" id="PTHR42893:SF45">
    <property type="entry name" value="PROTEIN DETOXIFICATION 45, CHLOROPLASTIC"/>
    <property type="match status" value="1"/>
</dbReference>
<dbReference type="Proteomes" id="UP000243975">
    <property type="component" value="Unassembled WGS sequence"/>
</dbReference>
<keyword evidence="4 7" id="KW-1133">Transmembrane helix</keyword>
<evidence type="ECO:0000256" key="3">
    <source>
        <dbReference type="ARBA" id="ARBA00022692"/>
    </source>
</evidence>
<reference evidence="8 9" key="1">
    <citation type="journal article" date="2016" name="Sci. Rep.">
        <title>The genome sequence of the outbreeding globe artichoke constructed de novo incorporating a phase-aware low-pass sequencing strategy of F1 progeny.</title>
        <authorList>
            <person name="Scaglione D."/>
            <person name="Reyes-Chin-Wo S."/>
            <person name="Acquadro A."/>
            <person name="Froenicke L."/>
            <person name="Portis E."/>
            <person name="Beitel C."/>
            <person name="Tirone M."/>
            <person name="Mauro R."/>
            <person name="Lo Monaco A."/>
            <person name="Mauromicale G."/>
            <person name="Faccioli P."/>
            <person name="Cattivelli L."/>
            <person name="Rieseberg L."/>
            <person name="Michelmore R."/>
            <person name="Lanteri S."/>
        </authorList>
    </citation>
    <scope>NUCLEOTIDE SEQUENCE [LARGE SCALE GENOMIC DNA]</scope>
    <source>
        <strain evidence="8">2C</strain>
    </source>
</reference>
<feature type="compositionally biased region" description="Polar residues" evidence="6">
    <location>
        <begin position="104"/>
        <end position="113"/>
    </location>
</feature>
<organism evidence="8 9">
    <name type="scientific">Cynara cardunculus var. scolymus</name>
    <name type="common">Globe artichoke</name>
    <name type="synonym">Cynara scolymus</name>
    <dbReference type="NCBI Taxonomy" id="59895"/>
    <lineage>
        <taxon>Eukaryota</taxon>
        <taxon>Viridiplantae</taxon>
        <taxon>Streptophyta</taxon>
        <taxon>Embryophyta</taxon>
        <taxon>Tracheophyta</taxon>
        <taxon>Spermatophyta</taxon>
        <taxon>Magnoliopsida</taxon>
        <taxon>eudicotyledons</taxon>
        <taxon>Gunneridae</taxon>
        <taxon>Pentapetalae</taxon>
        <taxon>asterids</taxon>
        <taxon>campanulids</taxon>
        <taxon>Asterales</taxon>
        <taxon>Asteraceae</taxon>
        <taxon>Carduoideae</taxon>
        <taxon>Cardueae</taxon>
        <taxon>Carduinae</taxon>
        <taxon>Cynara</taxon>
    </lineage>
</organism>
<proteinExistence type="inferred from homology"/>
<evidence type="ECO:0000313" key="8">
    <source>
        <dbReference type="EMBL" id="KVI06414.1"/>
    </source>
</evidence>
<dbReference type="Gramene" id="KVI06414">
    <property type="protein sequence ID" value="KVI06414"/>
    <property type="gene ID" value="Ccrd_015229"/>
</dbReference>
<comment type="caution">
    <text evidence="8">The sequence shown here is derived from an EMBL/GenBank/DDBJ whole genome shotgun (WGS) entry which is preliminary data.</text>
</comment>
<evidence type="ECO:0000256" key="2">
    <source>
        <dbReference type="ARBA" id="ARBA00010199"/>
    </source>
</evidence>
<accession>A0A103YC82</accession>
<evidence type="ECO:0000256" key="7">
    <source>
        <dbReference type="SAM" id="Phobius"/>
    </source>
</evidence>
<feature type="region of interest" description="Disordered" evidence="6">
    <location>
        <begin position="103"/>
        <end position="122"/>
    </location>
</feature>
<feature type="transmembrane region" description="Helical" evidence="7">
    <location>
        <begin position="137"/>
        <end position="158"/>
    </location>
</feature>
<dbReference type="EMBL" id="LEKV01001830">
    <property type="protein sequence ID" value="KVI06414.1"/>
    <property type="molecule type" value="Genomic_DNA"/>
</dbReference>
<dbReference type="AlphaFoldDB" id="A0A103YC82"/>
<evidence type="ECO:0000256" key="5">
    <source>
        <dbReference type="ARBA" id="ARBA00023136"/>
    </source>
</evidence>
<dbReference type="GO" id="GO:0009507">
    <property type="term" value="C:chloroplast"/>
    <property type="evidence" value="ECO:0007669"/>
    <property type="project" value="TreeGrafter"/>
</dbReference>
<feature type="non-terminal residue" evidence="8">
    <location>
        <position position="208"/>
    </location>
</feature>